<dbReference type="EMBL" id="MPDK01000002">
    <property type="protein sequence ID" value="PWI58732.1"/>
    <property type="molecule type" value="Genomic_DNA"/>
</dbReference>
<evidence type="ECO:0000259" key="8">
    <source>
        <dbReference type="Pfam" id="PF00590"/>
    </source>
</evidence>
<comment type="caution">
    <text evidence="9">The sequence shown here is derived from an EMBL/GenBank/DDBJ whole genome shotgun (WGS) entry which is preliminary data.</text>
</comment>
<dbReference type="Proteomes" id="UP000245380">
    <property type="component" value="Unassembled WGS sequence"/>
</dbReference>
<dbReference type="CDD" id="cd11645">
    <property type="entry name" value="Precorrin_2_C20_MT"/>
    <property type="match status" value="1"/>
</dbReference>
<evidence type="ECO:0000313" key="9">
    <source>
        <dbReference type="EMBL" id="PWI58732.1"/>
    </source>
</evidence>
<dbReference type="OrthoDB" id="9804789at2"/>
<evidence type="ECO:0000256" key="7">
    <source>
        <dbReference type="PIRNR" id="PIRNR036427"/>
    </source>
</evidence>
<reference evidence="9 10" key="1">
    <citation type="submission" date="2016-11" db="EMBL/GenBank/DDBJ databases">
        <title>Comparative genomics of Acidibacillus ferroxidans species.</title>
        <authorList>
            <person name="Oliveira G."/>
            <person name="Nunes G."/>
            <person name="Oliveira R."/>
            <person name="Araujo F."/>
            <person name="Salim A."/>
            <person name="Scholte L."/>
            <person name="Morais D."/>
            <person name="Nancucheo I."/>
            <person name="Johnson D.B."/>
            <person name="Grail B."/>
            <person name="Bittencourt J."/>
            <person name="Valadares R."/>
        </authorList>
    </citation>
    <scope>NUCLEOTIDE SEQUENCE [LARGE SCALE GENOMIC DNA]</scope>
    <source>
        <strain evidence="9 10">Y002</strain>
    </source>
</reference>
<keyword evidence="3" id="KW-0169">Cobalamin biosynthesis</keyword>
<evidence type="ECO:0000313" key="10">
    <source>
        <dbReference type="Proteomes" id="UP000245380"/>
    </source>
</evidence>
<evidence type="ECO:0000256" key="6">
    <source>
        <dbReference type="ARBA" id="ARBA00022691"/>
    </source>
</evidence>
<feature type="domain" description="Tetrapyrrole methylase" evidence="8">
    <location>
        <begin position="11"/>
        <end position="225"/>
    </location>
</feature>
<gene>
    <name evidence="9" type="ORF">BM613_01145</name>
</gene>
<organism evidence="9 10">
    <name type="scientific">Sulfoacidibacillus thermotolerans</name>
    <name type="common">Acidibacillus sulfuroxidans</name>
    <dbReference type="NCBI Taxonomy" id="1765684"/>
    <lineage>
        <taxon>Bacteria</taxon>
        <taxon>Bacillati</taxon>
        <taxon>Bacillota</taxon>
        <taxon>Bacilli</taxon>
        <taxon>Bacillales</taxon>
        <taxon>Alicyclobacillaceae</taxon>
        <taxon>Sulfoacidibacillus</taxon>
    </lineage>
</organism>
<dbReference type="PANTHER" id="PTHR43467">
    <property type="entry name" value="COBALT-PRECORRIN-2 C(20)-METHYLTRANSFERASE"/>
    <property type="match status" value="1"/>
</dbReference>
<dbReference type="AlphaFoldDB" id="A0A2U3DBV0"/>
<sequence length="243" mass="27012">MTTVSEGRTGTLYGIGVGPGDPELITIKAFRYLKQCQVIAYPKKRMGGRSYALDIVELYVDPSEKTMLGLVFPMTRDQEQLSAQWDRTVDEVCAHLLQQRDVAFVTEGDPMLYSTFIHMARRLKSRLPETTIITVPGVSSINAAAARLDVPLADGDEVVAIVPATDRMEDMRAQLVHHDCVVFLKVAKVLDPMISLLESMNLAEHAMVVTKVTSSEEVVWRNVLDLKGAELNYLTLMVVKKTC</sequence>
<keyword evidence="4 9" id="KW-0489">Methyltransferase</keyword>
<dbReference type="PIRSF" id="PIRSF036427">
    <property type="entry name" value="Precrrn-2_mtase"/>
    <property type="match status" value="1"/>
</dbReference>
<dbReference type="GO" id="GO:0009236">
    <property type="term" value="P:cobalamin biosynthetic process"/>
    <property type="evidence" value="ECO:0007669"/>
    <property type="project" value="UniProtKB-UniRule"/>
</dbReference>
<dbReference type="GO" id="GO:0032259">
    <property type="term" value="P:methylation"/>
    <property type="evidence" value="ECO:0007669"/>
    <property type="project" value="UniProtKB-KW"/>
</dbReference>
<dbReference type="Gene3D" id="3.40.1010.10">
    <property type="entry name" value="Cobalt-precorrin-4 Transmethylase, Domain 1"/>
    <property type="match status" value="1"/>
</dbReference>
<dbReference type="InterPro" id="IPR000878">
    <property type="entry name" value="4pyrrol_Mease"/>
</dbReference>
<dbReference type="InterPro" id="IPR006364">
    <property type="entry name" value="CobI/CbiL/CobIJ_dom"/>
</dbReference>
<evidence type="ECO:0000256" key="5">
    <source>
        <dbReference type="ARBA" id="ARBA00022679"/>
    </source>
</evidence>
<evidence type="ECO:0000256" key="3">
    <source>
        <dbReference type="ARBA" id="ARBA00022573"/>
    </source>
</evidence>
<dbReference type="InterPro" id="IPR014776">
    <property type="entry name" value="4pyrrole_Mease_sub2"/>
</dbReference>
<dbReference type="SUPFAM" id="SSF53790">
    <property type="entry name" value="Tetrapyrrole methylase"/>
    <property type="match status" value="1"/>
</dbReference>
<dbReference type="GO" id="GO:0030788">
    <property type="term" value="F:precorrin-2 C20-methyltransferase activity"/>
    <property type="evidence" value="ECO:0007669"/>
    <property type="project" value="InterPro"/>
</dbReference>
<keyword evidence="10" id="KW-1185">Reference proteome</keyword>
<proteinExistence type="inferred from homology"/>
<comment type="similarity">
    <text evidence="2 7">Belongs to the precorrin methyltransferase family.</text>
</comment>
<evidence type="ECO:0000256" key="4">
    <source>
        <dbReference type="ARBA" id="ARBA00022603"/>
    </source>
</evidence>
<dbReference type="UniPathway" id="UPA00148"/>
<protein>
    <submittedName>
        <fullName evidence="9">Precorrin-2 C(20)-methyltransferase</fullName>
    </submittedName>
</protein>
<name>A0A2U3DBV0_SULT2</name>
<dbReference type="Pfam" id="PF00590">
    <property type="entry name" value="TP_methylase"/>
    <property type="match status" value="1"/>
</dbReference>
<dbReference type="RefSeq" id="WP_109429323.1">
    <property type="nucleotide sequence ID" value="NZ_MPDK01000002.1"/>
</dbReference>
<dbReference type="InterPro" id="IPR014777">
    <property type="entry name" value="4pyrrole_Mease_sub1"/>
</dbReference>
<dbReference type="NCBIfam" id="TIGR01467">
    <property type="entry name" value="cobI_cbiL"/>
    <property type="match status" value="1"/>
</dbReference>
<evidence type="ECO:0000256" key="1">
    <source>
        <dbReference type="ARBA" id="ARBA00004953"/>
    </source>
</evidence>
<comment type="pathway">
    <text evidence="1">Cofactor biosynthesis; adenosylcobalamin biosynthesis.</text>
</comment>
<accession>A0A2U3DBV0</accession>
<dbReference type="Gene3D" id="3.30.950.10">
    <property type="entry name" value="Methyltransferase, Cobalt-precorrin-4 Transmethylase, Domain 2"/>
    <property type="match status" value="1"/>
</dbReference>
<dbReference type="InterPro" id="IPR012382">
    <property type="entry name" value="CobI/CbiL"/>
</dbReference>
<evidence type="ECO:0000256" key="2">
    <source>
        <dbReference type="ARBA" id="ARBA00005879"/>
    </source>
</evidence>
<dbReference type="InterPro" id="IPR035996">
    <property type="entry name" value="4pyrrol_Methylase_sf"/>
</dbReference>
<dbReference type="PANTHER" id="PTHR43467:SF2">
    <property type="entry name" value="COBALT-PRECORRIN-2 C(20)-METHYLTRANSFERASE"/>
    <property type="match status" value="1"/>
</dbReference>
<keyword evidence="5 9" id="KW-0808">Transferase</keyword>
<keyword evidence="6" id="KW-0949">S-adenosyl-L-methionine</keyword>